<protein>
    <submittedName>
        <fullName evidence="2">Uncharacterized protein</fullName>
    </submittedName>
</protein>
<dbReference type="Pfam" id="PF06522">
    <property type="entry name" value="B12D"/>
    <property type="match status" value="1"/>
</dbReference>
<dbReference type="Proteomes" id="UP000007875">
    <property type="component" value="Unassembled WGS sequence"/>
</dbReference>
<keyword evidence="1" id="KW-0472">Membrane</keyword>
<keyword evidence="3" id="KW-1185">Reference proteome</keyword>
<dbReference type="InterPro" id="IPR010530">
    <property type="entry name" value="B12D"/>
</dbReference>
<accession>H2ZB20</accession>
<reference evidence="2" key="3">
    <citation type="submission" date="2025-09" db="UniProtKB">
        <authorList>
            <consortium name="Ensembl"/>
        </authorList>
    </citation>
    <scope>IDENTIFICATION</scope>
</reference>
<name>H2ZB20_CIOSA</name>
<evidence type="ECO:0000256" key="1">
    <source>
        <dbReference type="SAM" id="Phobius"/>
    </source>
</evidence>
<dbReference type="OMA" id="DISINRW"/>
<keyword evidence="1" id="KW-1133">Transmembrane helix</keyword>
<evidence type="ECO:0000313" key="2">
    <source>
        <dbReference type="Ensembl" id="ENSCSAVP00000014785.1"/>
    </source>
</evidence>
<reference evidence="2" key="2">
    <citation type="submission" date="2025-08" db="UniProtKB">
        <authorList>
            <consortium name="Ensembl"/>
        </authorList>
    </citation>
    <scope>IDENTIFICATION</scope>
</reference>
<dbReference type="AlphaFoldDB" id="H2ZB20"/>
<sequence>MSFIMKFSRTLNSQMKSHPDLYPLFAACVGAGVLAGYTSVYSFVSKADVSVNRWGNPRPCDKIDASKCTQKWATALKSDKDAYIHDTPVEDLRSQVYTAFDAAVPSVAHH</sequence>
<evidence type="ECO:0000313" key="3">
    <source>
        <dbReference type="Proteomes" id="UP000007875"/>
    </source>
</evidence>
<feature type="transmembrane region" description="Helical" evidence="1">
    <location>
        <begin position="21"/>
        <end position="44"/>
    </location>
</feature>
<reference evidence="3" key="1">
    <citation type="submission" date="2003-08" db="EMBL/GenBank/DDBJ databases">
        <authorList>
            <person name="Birren B."/>
            <person name="Nusbaum C."/>
            <person name="Abebe A."/>
            <person name="Abouelleil A."/>
            <person name="Adekoya E."/>
            <person name="Ait-zahra M."/>
            <person name="Allen N."/>
            <person name="Allen T."/>
            <person name="An P."/>
            <person name="Anderson M."/>
            <person name="Anderson S."/>
            <person name="Arachchi H."/>
            <person name="Armbruster J."/>
            <person name="Bachantsang P."/>
            <person name="Baldwin J."/>
            <person name="Barry A."/>
            <person name="Bayul T."/>
            <person name="Blitshsteyn B."/>
            <person name="Bloom T."/>
            <person name="Blye J."/>
            <person name="Boguslavskiy L."/>
            <person name="Borowsky M."/>
            <person name="Boukhgalter B."/>
            <person name="Brunache A."/>
            <person name="Butler J."/>
            <person name="Calixte N."/>
            <person name="Calvo S."/>
            <person name="Camarata J."/>
            <person name="Campo K."/>
            <person name="Chang J."/>
            <person name="Cheshatsang Y."/>
            <person name="Citroen M."/>
            <person name="Collymore A."/>
            <person name="Considine T."/>
            <person name="Cook A."/>
            <person name="Cooke P."/>
            <person name="Corum B."/>
            <person name="Cuomo C."/>
            <person name="David R."/>
            <person name="Dawoe T."/>
            <person name="Degray S."/>
            <person name="Dodge S."/>
            <person name="Dooley K."/>
            <person name="Dorje P."/>
            <person name="Dorjee K."/>
            <person name="Dorris L."/>
            <person name="Duffey N."/>
            <person name="Dupes A."/>
            <person name="Elkins T."/>
            <person name="Engels R."/>
            <person name="Erickson J."/>
            <person name="Farina A."/>
            <person name="Faro S."/>
            <person name="Ferreira P."/>
            <person name="Fischer H."/>
            <person name="Fitzgerald M."/>
            <person name="Foley K."/>
            <person name="Gage D."/>
            <person name="Galagan J."/>
            <person name="Gearin G."/>
            <person name="Gnerre S."/>
            <person name="Gnirke A."/>
            <person name="Goyette A."/>
            <person name="Graham J."/>
            <person name="Grandbois E."/>
            <person name="Gyaltsen K."/>
            <person name="Hafez N."/>
            <person name="Hagopian D."/>
            <person name="Hagos B."/>
            <person name="Hall J."/>
            <person name="Hatcher B."/>
            <person name="Heller A."/>
            <person name="Higgins H."/>
            <person name="Honan T."/>
            <person name="Horn A."/>
            <person name="Houde N."/>
            <person name="Hughes L."/>
            <person name="Hulme W."/>
            <person name="Husby E."/>
            <person name="Iliev I."/>
            <person name="Jaffe D."/>
            <person name="Jones C."/>
            <person name="Kamal M."/>
            <person name="Kamat A."/>
            <person name="Kamvysselis M."/>
            <person name="Karlsson E."/>
            <person name="Kells C."/>
            <person name="Kieu A."/>
            <person name="Kisner P."/>
            <person name="Kodira C."/>
            <person name="Kulbokas E."/>
            <person name="Labutti K."/>
            <person name="Lama D."/>
            <person name="Landers T."/>
            <person name="Leger J."/>
            <person name="Levine S."/>
            <person name="Lewis D."/>
            <person name="Lewis T."/>
            <person name="Lindblad-toh K."/>
            <person name="Liu X."/>
            <person name="Lokyitsang T."/>
            <person name="Lokyitsang Y."/>
            <person name="Lucien O."/>
            <person name="Lui A."/>
            <person name="Ma L.J."/>
            <person name="Mabbitt R."/>
            <person name="Macdonald J."/>
            <person name="Maclean C."/>
            <person name="Major J."/>
            <person name="Manning J."/>
            <person name="Marabella R."/>
            <person name="Maru K."/>
            <person name="Matthews C."/>
            <person name="Mauceli E."/>
            <person name="Mccarthy M."/>
            <person name="Mcdonough S."/>
            <person name="Mcghee T."/>
            <person name="Meldrim J."/>
            <person name="Meneus L."/>
            <person name="Mesirov J."/>
            <person name="Mihalev A."/>
            <person name="Mihova T."/>
            <person name="Mikkelsen T."/>
            <person name="Mlenga V."/>
            <person name="Moru K."/>
            <person name="Mozes J."/>
            <person name="Mulrain L."/>
            <person name="Munson G."/>
            <person name="Naylor J."/>
            <person name="Newes C."/>
            <person name="Nguyen C."/>
            <person name="Nguyen N."/>
            <person name="Nguyen T."/>
            <person name="Nicol R."/>
            <person name="Nielsen C."/>
            <person name="Nizzari M."/>
            <person name="Norbu C."/>
            <person name="Norbu N."/>
            <person name="O'donnell P."/>
            <person name="Okoawo O."/>
            <person name="O'leary S."/>
            <person name="Omotosho B."/>
            <person name="O'neill K."/>
            <person name="Osman S."/>
            <person name="Parker S."/>
            <person name="Perrin D."/>
            <person name="Phunkhang P."/>
            <person name="Piqani B."/>
            <person name="Purcell S."/>
            <person name="Rachupka T."/>
            <person name="Ramasamy U."/>
            <person name="Rameau R."/>
            <person name="Ray V."/>
            <person name="Raymond C."/>
            <person name="Retta R."/>
            <person name="Richardson S."/>
            <person name="Rise C."/>
            <person name="Rodriguez J."/>
            <person name="Rogers J."/>
            <person name="Rogov P."/>
            <person name="Rutman M."/>
            <person name="Schupbach R."/>
            <person name="Seaman C."/>
            <person name="Settipalli S."/>
            <person name="Sharpe T."/>
            <person name="Sheridan J."/>
            <person name="Sherpa N."/>
            <person name="Shi J."/>
            <person name="Smirnov S."/>
            <person name="Smith C."/>
            <person name="Sougnez C."/>
            <person name="Spencer B."/>
            <person name="Stalker J."/>
            <person name="Stange-thomann N."/>
            <person name="Stavropoulos S."/>
            <person name="Stetson K."/>
            <person name="Stone C."/>
            <person name="Stone S."/>
            <person name="Stubbs M."/>
            <person name="Talamas J."/>
            <person name="Tchuinga P."/>
            <person name="Tenzing P."/>
            <person name="Tesfaye S."/>
            <person name="Theodore J."/>
            <person name="Thoulutsang Y."/>
            <person name="Topham K."/>
            <person name="Towey S."/>
            <person name="Tsamla T."/>
            <person name="Tsomo N."/>
            <person name="Vallee D."/>
            <person name="Vassiliev H."/>
            <person name="Venkataraman V."/>
            <person name="Vinson J."/>
            <person name="Vo A."/>
            <person name="Wade C."/>
            <person name="Wang S."/>
            <person name="Wangchuk T."/>
            <person name="Wangdi T."/>
            <person name="Whittaker C."/>
            <person name="Wilkinson J."/>
            <person name="Wu Y."/>
            <person name="Wyman D."/>
            <person name="Yadav S."/>
            <person name="Yang S."/>
            <person name="Yang X."/>
            <person name="Yeager S."/>
            <person name="Yee E."/>
            <person name="Young G."/>
            <person name="Zainoun J."/>
            <person name="Zembeck L."/>
            <person name="Zimmer A."/>
            <person name="Zody M."/>
            <person name="Lander E."/>
        </authorList>
    </citation>
    <scope>NUCLEOTIDE SEQUENCE [LARGE SCALE GENOMIC DNA]</scope>
</reference>
<dbReference type="HOGENOM" id="CLU_2170160_0_0_1"/>
<keyword evidence="1" id="KW-0812">Transmembrane</keyword>
<dbReference type="Ensembl" id="ENSCSAVT00000014958.1">
    <property type="protein sequence ID" value="ENSCSAVP00000014785.1"/>
    <property type="gene ID" value="ENSCSAVG00000008648.1"/>
</dbReference>
<organism evidence="2 3">
    <name type="scientific">Ciona savignyi</name>
    <name type="common">Pacific transparent sea squirt</name>
    <dbReference type="NCBI Taxonomy" id="51511"/>
    <lineage>
        <taxon>Eukaryota</taxon>
        <taxon>Metazoa</taxon>
        <taxon>Chordata</taxon>
        <taxon>Tunicata</taxon>
        <taxon>Ascidiacea</taxon>
        <taxon>Phlebobranchia</taxon>
        <taxon>Cionidae</taxon>
        <taxon>Ciona</taxon>
    </lineage>
</organism>
<dbReference type="InParanoid" id="H2ZB20"/>
<proteinExistence type="predicted"/>
<dbReference type="GeneTree" id="ENSGT00660000097415"/>